<feature type="compositionally biased region" description="Polar residues" evidence="1">
    <location>
        <begin position="381"/>
        <end position="391"/>
    </location>
</feature>
<sequence>MERNTNNYKTMKIPSELSDTDENHAQYEGKNNEIEERRASSNADFPINAVNSQIKHTKRDVEVSRSLIDSDDDQVNESHGDESIVSELSDPQDQEVIQIQKPSDDLQTFKEAESSSDEDETNDQIQQVSVEPRTVNETITELVSDEAQSMLNETIKSDEEYTNYYAHNLRPLTSSTVQDLPGGLRAKPNTPASQNIFIKQDFRSGLSSQASDRLTQSMSTVRSSQSSGAYNWEEDIFTSHELRFGVQTPHYFYVNQNKPSPMPPLPVWRGYRGNVYFEPISITKLNYTPPQSAKEERSPQPSSKPYRLIHSSNQVYILDKQAVFSSINSRSRDEFKFIEGVRSTGSLAVRPASALPQPRNSRASSSRSVSNVKQKIRKGSNYHSSKPSTNRVGAHSAPLQSKQFYLGSSKSNNSATTLSNTADPKLVVNGGKLTSRTYVYPTARSPTVLSFSTQKARVNTPDLGGGFEKLPTLERVSSVDLDIQEEDNSFRSEIQSRASNYSEENRQTPTHYTPKVNVRHLSLK</sequence>
<evidence type="ECO:0000256" key="1">
    <source>
        <dbReference type="SAM" id="MobiDB-lite"/>
    </source>
</evidence>
<feature type="region of interest" description="Disordered" evidence="1">
    <location>
        <begin position="349"/>
        <end position="397"/>
    </location>
</feature>
<evidence type="ECO:0000313" key="2">
    <source>
        <dbReference type="Proteomes" id="UP001165740"/>
    </source>
</evidence>
<dbReference type="OMA" id="WEEDIFT"/>
<reference evidence="3" key="1">
    <citation type="submission" date="2025-08" db="UniProtKB">
        <authorList>
            <consortium name="RefSeq"/>
        </authorList>
    </citation>
    <scope>IDENTIFICATION</scope>
</reference>
<dbReference type="Proteomes" id="UP001165740">
    <property type="component" value="Chromosome 8"/>
</dbReference>
<evidence type="ECO:0000313" key="3">
    <source>
        <dbReference type="RefSeq" id="XP_055895532.1"/>
    </source>
</evidence>
<dbReference type="RefSeq" id="XP_055895532.1">
    <property type="nucleotide sequence ID" value="XM_056039557.1"/>
</dbReference>
<proteinExistence type="predicted"/>
<dbReference type="GeneID" id="106052546"/>
<accession>A0A9W3B7S9</accession>
<feature type="compositionally biased region" description="Polar residues" evidence="1">
    <location>
        <begin position="89"/>
        <end position="101"/>
    </location>
</feature>
<gene>
    <name evidence="3" type="primary">LOC106052546</name>
</gene>
<protein>
    <submittedName>
        <fullName evidence="3">Uncharacterized protein LOC106052546</fullName>
    </submittedName>
</protein>
<feature type="compositionally biased region" description="Basic and acidic residues" evidence="1">
    <location>
        <begin position="21"/>
        <end position="39"/>
    </location>
</feature>
<organism evidence="2 3">
    <name type="scientific">Biomphalaria glabrata</name>
    <name type="common">Bloodfluke planorb</name>
    <name type="synonym">Freshwater snail</name>
    <dbReference type="NCBI Taxonomy" id="6526"/>
    <lineage>
        <taxon>Eukaryota</taxon>
        <taxon>Metazoa</taxon>
        <taxon>Spiralia</taxon>
        <taxon>Lophotrochozoa</taxon>
        <taxon>Mollusca</taxon>
        <taxon>Gastropoda</taxon>
        <taxon>Heterobranchia</taxon>
        <taxon>Euthyneura</taxon>
        <taxon>Panpulmonata</taxon>
        <taxon>Hygrophila</taxon>
        <taxon>Lymnaeoidea</taxon>
        <taxon>Planorbidae</taxon>
        <taxon>Biomphalaria</taxon>
    </lineage>
</organism>
<feature type="region of interest" description="Disordered" evidence="1">
    <location>
        <begin position="1"/>
        <end position="128"/>
    </location>
</feature>
<dbReference type="AlphaFoldDB" id="A0A9W3B7S9"/>
<feature type="compositionally biased region" description="Basic and acidic residues" evidence="1">
    <location>
        <begin position="102"/>
        <end position="113"/>
    </location>
</feature>
<keyword evidence="2" id="KW-1185">Reference proteome</keyword>
<feature type="region of interest" description="Disordered" evidence="1">
    <location>
        <begin position="287"/>
        <end position="306"/>
    </location>
</feature>
<name>A0A9W3B7S9_BIOGL</name>
<feature type="compositionally biased region" description="Low complexity" evidence="1">
    <location>
        <begin position="359"/>
        <end position="372"/>
    </location>
</feature>
<dbReference type="OrthoDB" id="10032693at2759"/>